<evidence type="ECO:0000256" key="7">
    <source>
        <dbReference type="PIRSR" id="PIRSR610300-50"/>
    </source>
</evidence>
<dbReference type="EC" id="1.13.11.20" evidence="2 9"/>
<name>A8IE68_CHLRE</name>
<dbReference type="InterPro" id="IPR010300">
    <property type="entry name" value="CDO_1"/>
</dbReference>
<dbReference type="HOGENOM" id="CLU_970957_0_0_1"/>
<dbReference type="KEGG" id="cre:CHLRE_03g174400v5"/>
<keyword evidence="4 9" id="KW-0223">Dioxygenase</keyword>
<evidence type="ECO:0000313" key="10">
    <source>
        <dbReference type="EMBL" id="PNW85164.1"/>
    </source>
</evidence>
<dbReference type="GO" id="GO:0017172">
    <property type="term" value="F:cysteine dioxygenase activity"/>
    <property type="evidence" value="ECO:0000318"/>
    <property type="project" value="GO_Central"/>
</dbReference>
<evidence type="ECO:0000256" key="6">
    <source>
        <dbReference type="ARBA" id="ARBA00023004"/>
    </source>
</evidence>
<evidence type="ECO:0000256" key="1">
    <source>
        <dbReference type="ARBA" id="ARBA00006622"/>
    </source>
</evidence>
<dbReference type="GO" id="GO:0019448">
    <property type="term" value="P:L-cysteine catabolic process"/>
    <property type="evidence" value="ECO:0000318"/>
    <property type="project" value="GO_Central"/>
</dbReference>
<dbReference type="PANTHER" id="PTHR12918">
    <property type="entry name" value="CYSTEINE DIOXYGENASE"/>
    <property type="match status" value="1"/>
</dbReference>
<dbReference type="FunFam" id="2.60.120.10:FF:000335">
    <property type="entry name" value="Cysteine dioxygenase"/>
    <property type="match status" value="1"/>
</dbReference>
<feature type="cross-link" description="3'-(S-cysteinyl)-tyrosine (Cys-Tyr)" evidence="7">
    <location>
        <begin position="153"/>
        <end position="239"/>
    </location>
</feature>
<feature type="binding site" evidence="8">
    <location>
        <position position="146"/>
    </location>
    <ligand>
        <name>Fe cation</name>
        <dbReference type="ChEBI" id="CHEBI:24875"/>
        <note>catalytic</note>
    </ligand>
</feature>
<comment type="similarity">
    <text evidence="1 9">Belongs to the cysteine dioxygenase family.</text>
</comment>
<gene>
    <name evidence="10" type="ORF">CHLRE_03g174400v5</name>
</gene>
<dbReference type="Gramene" id="PNW85164">
    <property type="protein sequence ID" value="PNW85164"/>
    <property type="gene ID" value="CHLRE_03g174400v5"/>
</dbReference>
<dbReference type="PaxDb" id="3055-EDP06135"/>
<organism evidence="10 11">
    <name type="scientific">Chlamydomonas reinhardtii</name>
    <name type="common">Chlamydomonas smithii</name>
    <dbReference type="NCBI Taxonomy" id="3055"/>
    <lineage>
        <taxon>Eukaryota</taxon>
        <taxon>Viridiplantae</taxon>
        <taxon>Chlorophyta</taxon>
        <taxon>core chlorophytes</taxon>
        <taxon>Chlorophyceae</taxon>
        <taxon>CS clade</taxon>
        <taxon>Chlamydomonadales</taxon>
        <taxon>Chlamydomonadaceae</taxon>
        <taxon>Chlamydomonas</taxon>
    </lineage>
</organism>
<dbReference type="Gene3D" id="2.60.120.10">
    <property type="entry name" value="Jelly Rolls"/>
    <property type="match status" value="1"/>
</dbReference>
<dbReference type="GeneID" id="5728881"/>
<dbReference type="SUPFAM" id="SSF51182">
    <property type="entry name" value="RmlC-like cupins"/>
    <property type="match status" value="1"/>
</dbReference>
<comment type="catalytic activity">
    <reaction evidence="9">
        <text>L-cysteine + O2 = 3-sulfino-L-alanine + H(+)</text>
        <dbReference type="Rhea" id="RHEA:20441"/>
        <dbReference type="ChEBI" id="CHEBI:15378"/>
        <dbReference type="ChEBI" id="CHEBI:15379"/>
        <dbReference type="ChEBI" id="CHEBI:35235"/>
        <dbReference type="ChEBI" id="CHEBI:61085"/>
        <dbReference type="EC" id="1.13.11.20"/>
    </reaction>
</comment>
<dbReference type="GO" id="GO:0008198">
    <property type="term" value="F:ferrous iron binding"/>
    <property type="evidence" value="ECO:0000318"/>
    <property type="project" value="GO_Central"/>
</dbReference>
<evidence type="ECO:0000256" key="3">
    <source>
        <dbReference type="ARBA" id="ARBA00022723"/>
    </source>
</evidence>
<protein>
    <recommendedName>
        <fullName evidence="2 9">Cysteine dioxygenase</fullName>
        <ecNumber evidence="2 9">1.13.11.20</ecNumber>
    </recommendedName>
</protein>
<dbReference type="CDD" id="cd10548">
    <property type="entry name" value="cupin_CDO"/>
    <property type="match status" value="1"/>
</dbReference>
<dbReference type="Proteomes" id="UP000006906">
    <property type="component" value="Chromosome 3"/>
</dbReference>
<keyword evidence="6 8" id="KW-0408">Iron</keyword>
<dbReference type="EMBL" id="CM008964">
    <property type="protein sequence ID" value="PNW85164.1"/>
    <property type="molecule type" value="Genomic_DNA"/>
</dbReference>
<keyword evidence="5 9" id="KW-0560">Oxidoreductase</keyword>
<dbReference type="PANTHER" id="PTHR12918:SF1">
    <property type="entry name" value="CYSTEINE DIOXYGENASE TYPE 1"/>
    <property type="match status" value="1"/>
</dbReference>
<dbReference type="STRING" id="3055.A8IE68"/>
<evidence type="ECO:0000256" key="4">
    <source>
        <dbReference type="ARBA" id="ARBA00022964"/>
    </source>
</evidence>
<accession>A8IE68</accession>
<dbReference type="InParanoid" id="A8IE68"/>
<dbReference type="InterPro" id="IPR011051">
    <property type="entry name" value="RmlC_Cupin_sf"/>
</dbReference>
<dbReference type="OrthoDB" id="543511at2759"/>
<feature type="binding site" evidence="8">
    <location>
        <position position="214"/>
    </location>
    <ligand>
        <name>Fe cation</name>
        <dbReference type="ChEBI" id="CHEBI:24875"/>
        <note>catalytic</note>
    </ligand>
</feature>
<evidence type="ECO:0000256" key="9">
    <source>
        <dbReference type="RuleBase" id="RU366010"/>
    </source>
</evidence>
<dbReference type="OMA" id="FEMILIC"/>
<evidence type="ECO:0000313" key="11">
    <source>
        <dbReference type="Proteomes" id="UP000006906"/>
    </source>
</evidence>
<sequence length="269" mass="28913">MSSIIAMPINEDGVVVVDRKLLGNEVESKARCADTACTAAAPAPPATAAAPTSMPELLQALQRAIDEEKATGQVAINAVDQTPESAARLSARVQALLSAYTSSNSGDWRRYAMFNDIHYVRNLVDANEDFELIVLCWKRGQVSRVHNHANAHCWLAVLDGEMRETQFQRASAPPGCPAPAASEHDGSTVYVEPTQVSDMRVGDAGYINDSMALHNVGCCMPALAAGEEGPEGGVTLHCYAPPIRRVKIYEDSKVTERVPGYYSKGGVRV</sequence>
<proteinExistence type="inferred from homology"/>
<reference evidence="10 11" key="1">
    <citation type="journal article" date="2007" name="Science">
        <title>The Chlamydomonas genome reveals the evolution of key animal and plant functions.</title>
        <authorList>
            <person name="Merchant S.S."/>
            <person name="Prochnik S.E."/>
            <person name="Vallon O."/>
            <person name="Harris E.H."/>
            <person name="Karpowicz S.J."/>
            <person name="Witman G.B."/>
            <person name="Terry A."/>
            <person name="Salamov A."/>
            <person name="Fritz-Laylin L.K."/>
            <person name="Marechal-Drouard L."/>
            <person name="Marshall W.F."/>
            <person name="Qu L.H."/>
            <person name="Nelson D.R."/>
            <person name="Sanderfoot A.A."/>
            <person name="Spalding M.H."/>
            <person name="Kapitonov V.V."/>
            <person name="Ren Q."/>
            <person name="Ferris P."/>
            <person name="Lindquist E."/>
            <person name="Shapiro H."/>
            <person name="Lucas S.M."/>
            <person name="Grimwood J."/>
            <person name="Schmutz J."/>
            <person name="Cardol P."/>
            <person name="Cerutti H."/>
            <person name="Chanfreau G."/>
            <person name="Chen C.L."/>
            <person name="Cognat V."/>
            <person name="Croft M.T."/>
            <person name="Dent R."/>
            <person name="Dutcher S."/>
            <person name="Fernandez E."/>
            <person name="Fukuzawa H."/>
            <person name="Gonzalez-Ballester D."/>
            <person name="Gonzalez-Halphen D."/>
            <person name="Hallmann A."/>
            <person name="Hanikenne M."/>
            <person name="Hippler M."/>
            <person name="Inwood W."/>
            <person name="Jabbari K."/>
            <person name="Kalanon M."/>
            <person name="Kuras R."/>
            <person name="Lefebvre P.A."/>
            <person name="Lemaire S.D."/>
            <person name="Lobanov A.V."/>
            <person name="Lohr M."/>
            <person name="Manuell A."/>
            <person name="Meier I."/>
            <person name="Mets L."/>
            <person name="Mittag M."/>
            <person name="Mittelmeier T."/>
            <person name="Moroney J.V."/>
            <person name="Moseley J."/>
            <person name="Napoli C."/>
            <person name="Nedelcu A.M."/>
            <person name="Niyogi K."/>
            <person name="Novoselov S.V."/>
            <person name="Paulsen I.T."/>
            <person name="Pazour G."/>
            <person name="Purton S."/>
            <person name="Ral J.P."/>
            <person name="Riano-Pachon D.M."/>
            <person name="Riekhof W."/>
            <person name="Rymarquis L."/>
            <person name="Schroda M."/>
            <person name="Stern D."/>
            <person name="Umen J."/>
            <person name="Willows R."/>
            <person name="Wilson N."/>
            <person name="Zimmer S.L."/>
            <person name="Allmer J."/>
            <person name="Balk J."/>
            <person name="Bisova K."/>
            <person name="Chen C.J."/>
            <person name="Elias M."/>
            <person name="Gendler K."/>
            <person name="Hauser C."/>
            <person name="Lamb M.R."/>
            <person name="Ledford H."/>
            <person name="Long J.C."/>
            <person name="Minagawa J."/>
            <person name="Page M.D."/>
            <person name="Pan J."/>
            <person name="Pootakham W."/>
            <person name="Roje S."/>
            <person name="Rose A."/>
            <person name="Stahlberg E."/>
            <person name="Terauchi A.M."/>
            <person name="Yang P."/>
            <person name="Ball S."/>
            <person name="Bowler C."/>
            <person name="Dieckmann C.L."/>
            <person name="Gladyshev V.N."/>
            <person name="Green P."/>
            <person name="Jorgensen R."/>
            <person name="Mayfield S."/>
            <person name="Mueller-Roeber B."/>
            <person name="Rajamani S."/>
            <person name="Sayre R.T."/>
            <person name="Brokstein P."/>
            <person name="Dubchak I."/>
            <person name="Goodstein D."/>
            <person name="Hornick L."/>
            <person name="Huang Y.W."/>
            <person name="Jhaveri J."/>
            <person name="Luo Y."/>
            <person name="Martinez D."/>
            <person name="Ngau W.C."/>
            <person name="Otillar B."/>
            <person name="Poliakov A."/>
            <person name="Porter A."/>
            <person name="Szajkowski L."/>
            <person name="Werner G."/>
            <person name="Zhou K."/>
            <person name="Grigoriev I.V."/>
            <person name="Rokhsar D.S."/>
            <person name="Grossman A.R."/>
        </authorList>
    </citation>
    <scope>NUCLEOTIDE SEQUENCE [LARGE SCALE GENOMIC DNA]</scope>
    <source>
        <strain evidence="11">CC-503</strain>
    </source>
</reference>
<keyword evidence="11" id="KW-1185">Reference proteome</keyword>
<dbReference type="Pfam" id="PF05995">
    <property type="entry name" value="CDO_I"/>
    <property type="match status" value="1"/>
</dbReference>
<comment type="cofactor">
    <cofactor evidence="9">
        <name>Fe cation</name>
        <dbReference type="ChEBI" id="CHEBI:24875"/>
    </cofactor>
    <text evidence="9">Binds 1 Fe cation per subunit.</text>
</comment>
<evidence type="ECO:0000256" key="5">
    <source>
        <dbReference type="ARBA" id="ARBA00023002"/>
    </source>
</evidence>
<evidence type="ECO:0000256" key="8">
    <source>
        <dbReference type="PIRSR" id="PIRSR610300-51"/>
    </source>
</evidence>
<keyword evidence="7" id="KW-0883">Thioether bond</keyword>
<dbReference type="AlphaFoldDB" id="A8IE68"/>
<dbReference type="eggNOG" id="KOG4064">
    <property type="taxonomic scope" value="Eukaryota"/>
</dbReference>
<keyword evidence="3 8" id="KW-0479">Metal-binding</keyword>
<dbReference type="RefSeq" id="XP_001703453.1">
    <property type="nucleotide sequence ID" value="XM_001703401.2"/>
</dbReference>
<dbReference type="InterPro" id="IPR014710">
    <property type="entry name" value="RmlC-like_jellyroll"/>
</dbReference>
<feature type="binding site" evidence="8">
    <location>
        <position position="148"/>
    </location>
    <ligand>
        <name>Fe cation</name>
        <dbReference type="ChEBI" id="CHEBI:24875"/>
        <note>catalytic</note>
    </ligand>
</feature>
<evidence type="ECO:0000256" key="2">
    <source>
        <dbReference type="ARBA" id="ARBA00013133"/>
    </source>
</evidence>